<proteinExistence type="predicted"/>
<organism evidence="1 2">
    <name type="scientific">Pseudomonas syringae pv. cilantro</name>
    <dbReference type="NCBI Taxonomy" id="81035"/>
    <lineage>
        <taxon>Bacteria</taxon>
        <taxon>Pseudomonadati</taxon>
        <taxon>Pseudomonadota</taxon>
        <taxon>Gammaproteobacteria</taxon>
        <taxon>Pseudomonadales</taxon>
        <taxon>Pseudomonadaceae</taxon>
        <taxon>Pseudomonas</taxon>
        <taxon>Pseudomonas syringae</taxon>
    </lineage>
</organism>
<protein>
    <submittedName>
        <fullName evidence="1">Virulence-associated protein</fullName>
    </submittedName>
</protein>
<comment type="caution">
    <text evidence="1">The sequence shown here is derived from an EMBL/GenBank/DDBJ whole genome shotgun (WGS) entry which is preliminary data.</text>
</comment>
<accession>A0A0N0X7J9</accession>
<name>A0A0N0X7J9_PSESX</name>
<dbReference type="InterPro" id="IPR010982">
    <property type="entry name" value="Lambda_DNA-bd_dom_sf"/>
</dbReference>
<gene>
    <name evidence="1" type="ORF">ABJ99_2448</name>
</gene>
<dbReference type="PATRIC" id="fig|81035.3.peg.2619"/>
<reference evidence="1 2" key="2">
    <citation type="submission" date="2015-10" db="EMBL/GenBank/DDBJ databases">
        <title>Comparative genomics and high-throughput reverse genetic screens identify a new phytobacterial MAMP and an Arabidopsis receptor required for immune elicitation.</title>
        <authorList>
            <person name="Mott G.A."/>
            <person name="Thakur S."/>
            <person name="Wang P.W."/>
            <person name="Desveaux D."/>
            <person name="Guttman D.S."/>
        </authorList>
    </citation>
    <scope>NUCLEOTIDE SEQUENCE [LARGE SCALE GENOMIC DNA]</scope>
    <source>
        <strain evidence="1 2">0788_9</strain>
    </source>
</reference>
<dbReference type="GO" id="GO:0003677">
    <property type="term" value="F:DNA binding"/>
    <property type="evidence" value="ECO:0007669"/>
    <property type="project" value="InterPro"/>
</dbReference>
<dbReference type="Proteomes" id="UP000037891">
    <property type="component" value="Unassembled WGS sequence"/>
</dbReference>
<evidence type="ECO:0000313" key="1">
    <source>
        <dbReference type="EMBL" id="KPC25300.1"/>
    </source>
</evidence>
<reference evidence="1 2" key="1">
    <citation type="submission" date="2015-07" db="EMBL/GenBank/DDBJ databases">
        <authorList>
            <person name="Noorani M."/>
        </authorList>
    </citation>
    <scope>NUCLEOTIDE SEQUENCE [LARGE SCALE GENOMIC DNA]</scope>
    <source>
        <strain evidence="1 2">0788_9</strain>
    </source>
</reference>
<dbReference type="SUPFAM" id="SSF47413">
    <property type="entry name" value="lambda repressor-like DNA-binding domains"/>
    <property type="match status" value="1"/>
</dbReference>
<evidence type="ECO:0000313" key="2">
    <source>
        <dbReference type="Proteomes" id="UP000037891"/>
    </source>
</evidence>
<dbReference type="EMBL" id="LGLN01000081">
    <property type="protein sequence ID" value="KPC25300.1"/>
    <property type="molecule type" value="Genomic_DNA"/>
</dbReference>
<dbReference type="Gene3D" id="1.10.260.40">
    <property type="entry name" value="lambda repressor-like DNA-binding domains"/>
    <property type="match status" value="1"/>
</dbReference>
<sequence>MALRLAACLETSPEFWLNLQLVYDLRKAEIEKGAQIREQVRCLARCA</sequence>
<dbReference type="AlphaFoldDB" id="A0A0N0X7J9"/>